<dbReference type="RefSeq" id="WP_094477092.1">
    <property type="nucleotide sequence ID" value="NZ_NOZR01000003.1"/>
</dbReference>
<organism evidence="2 3">
    <name type="scientific">Mycolicibacterium sphagni</name>
    <dbReference type="NCBI Taxonomy" id="1786"/>
    <lineage>
        <taxon>Bacteria</taxon>
        <taxon>Bacillati</taxon>
        <taxon>Actinomycetota</taxon>
        <taxon>Actinomycetes</taxon>
        <taxon>Mycobacteriales</taxon>
        <taxon>Mycobacteriaceae</taxon>
        <taxon>Mycolicibacterium</taxon>
    </lineage>
</organism>
<dbReference type="Pfam" id="PF10686">
    <property type="entry name" value="YAcAr"/>
    <property type="match status" value="1"/>
</dbReference>
<name>A0A255DQV5_9MYCO</name>
<evidence type="ECO:0000259" key="1">
    <source>
        <dbReference type="Pfam" id="PF10686"/>
    </source>
</evidence>
<dbReference type="Gene3D" id="3.40.50.450">
    <property type="match status" value="1"/>
</dbReference>
<protein>
    <recommendedName>
        <fullName evidence="1">YspA cpYpsA-related SLOG domain-containing protein</fullName>
    </recommendedName>
</protein>
<proteinExistence type="predicted"/>
<dbReference type="Proteomes" id="UP000216063">
    <property type="component" value="Unassembled WGS sequence"/>
</dbReference>
<evidence type="ECO:0000313" key="2">
    <source>
        <dbReference type="EMBL" id="OYN81736.1"/>
    </source>
</evidence>
<dbReference type="InterPro" id="IPR019627">
    <property type="entry name" value="YAcAr"/>
</dbReference>
<comment type="caution">
    <text evidence="2">The sequence shown here is derived from an EMBL/GenBank/DDBJ whole genome shotgun (WGS) entry which is preliminary data.</text>
</comment>
<feature type="domain" description="YspA cpYpsA-related SLOG" evidence="1">
    <location>
        <begin position="4"/>
        <end position="68"/>
    </location>
</feature>
<keyword evidence="3" id="KW-1185">Reference proteome</keyword>
<reference evidence="2 3" key="1">
    <citation type="submission" date="2017-07" db="EMBL/GenBank/DDBJ databases">
        <title>The new phylogeny of genus Mycobacterium.</title>
        <authorList>
            <person name="Tortoli E."/>
            <person name="Trovato A."/>
            <person name="Cirillo D.M."/>
        </authorList>
    </citation>
    <scope>NUCLEOTIDE SEQUENCE [LARGE SCALE GENOMIC DNA]</scope>
    <source>
        <strain evidence="2 3">ATCC 33027</strain>
    </source>
</reference>
<evidence type="ECO:0000313" key="3">
    <source>
        <dbReference type="Proteomes" id="UP000216063"/>
    </source>
</evidence>
<sequence>MSKRILVTGSRDWSNWELLHLALYAQTKHFEDAIIVHGCAPGADTIARRYAGGRVGVTAEGHPAEWDKPCGTGCYHRPRFKNGKPYCPLQGHFRNQLMVDLGADLCLAFPLGESRGTRDCMKRAERAGIRVINYGDD</sequence>
<gene>
    <name evidence="2" type="ORF">CG716_05115</name>
</gene>
<dbReference type="EMBL" id="NOZR01000003">
    <property type="protein sequence ID" value="OYN81736.1"/>
    <property type="molecule type" value="Genomic_DNA"/>
</dbReference>
<dbReference type="OrthoDB" id="572639at2"/>
<accession>A0A255DQV5</accession>
<dbReference type="AlphaFoldDB" id="A0A255DQV5"/>